<gene>
    <name evidence="3" type="ORF">DK869_02355</name>
</gene>
<feature type="compositionally biased region" description="Basic and acidic residues" evidence="1">
    <location>
        <begin position="21"/>
        <end position="44"/>
    </location>
</feature>
<dbReference type="OrthoDB" id="7277769at2"/>
<comment type="caution">
    <text evidence="3">The sequence shown here is derived from an EMBL/GenBank/DDBJ whole genome shotgun (WGS) entry which is preliminary data.</text>
</comment>
<dbReference type="RefSeq" id="WP_110438375.1">
    <property type="nucleotide sequence ID" value="NZ_CP046393.1"/>
</dbReference>
<evidence type="ECO:0008006" key="5">
    <source>
        <dbReference type="Google" id="ProtNLM"/>
    </source>
</evidence>
<keyword evidence="2" id="KW-0472">Membrane</keyword>
<evidence type="ECO:0000256" key="1">
    <source>
        <dbReference type="SAM" id="MobiDB-lite"/>
    </source>
</evidence>
<keyword evidence="2" id="KW-1133">Transmembrane helix</keyword>
<accession>A0A318N363</accession>
<proteinExistence type="predicted"/>
<evidence type="ECO:0000256" key="2">
    <source>
        <dbReference type="SAM" id="Phobius"/>
    </source>
</evidence>
<reference evidence="3 4" key="1">
    <citation type="submission" date="2018-05" db="EMBL/GenBank/DDBJ databases">
        <title>Reference genomes for bee gut microbiota database.</title>
        <authorList>
            <person name="Ellegaard K.M."/>
        </authorList>
    </citation>
    <scope>NUCLEOTIDE SEQUENCE [LARGE SCALE GENOMIC DNA]</scope>
    <source>
        <strain evidence="3 4">ESL0284</strain>
    </source>
</reference>
<dbReference type="EMBL" id="QGLT01000001">
    <property type="protein sequence ID" value="PXZ01856.1"/>
    <property type="molecule type" value="Genomic_DNA"/>
</dbReference>
<evidence type="ECO:0000313" key="3">
    <source>
        <dbReference type="EMBL" id="PXZ01856.1"/>
    </source>
</evidence>
<dbReference type="AlphaFoldDB" id="A0A318N363"/>
<protein>
    <recommendedName>
        <fullName evidence="5">CsbD-like domain-containing protein</fullName>
    </recommendedName>
</protein>
<feature type="transmembrane region" description="Helical" evidence="2">
    <location>
        <begin position="108"/>
        <end position="125"/>
    </location>
</feature>
<keyword evidence="4" id="KW-1185">Reference proteome</keyword>
<feature type="compositionally biased region" description="Basic and acidic residues" evidence="1">
    <location>
        <begin position="1"/>
        <end position="13"/>
    </location>
</feature>
<name>A0A318N363_9PROT</name>
<organism evidence="3 4">
    <name type="scientific">Commensalibacter melissae</name>
    <dbReference type="NCBI Taxonomy" id="2070537"/>
    <lineage>
        <taxon>Bacteria</taxon>
        <taxon>Pseudomonadati</taxon>
        <taxon>Pseudomonadota</taxon>
        <taxon>Alphaproteobacteria</taxon>
        <taxon>Acetobacterales</taxon>
        <taxon>Acetobacteraceae</taxon>
    </lineage>
</organism>
<evidence type="ECO:0000313" key="4">
    <source>
        <dbReference type="Proteomes" id="UP000247565"/>
    </source>
</evidence>
<keyword evidence="2" id="KW-0812">Transmembrane</keyword>
<sequence>MSKNMEDTLREVGAKIGSSIDDAKDKAQDAFSRAQDKKQDTIDQLKDKVQNVADQAREKGQDLRNKASDQKGKRFEDFAGVADNEFSRLYGSEGKMECLMNFIRNRPVAALVIALIAGTFLSRMFKCCCKHRKCK</sequence>
<dbReference type="Gene3D" id="6.10.140.1430">
    <property type="match status" value="1"/>
</dbReference>
<feature type="region of interest" description="Disordered" evidence="1">
    <location>
        <begin position="1"/>
        <end position="44"/>
    </location>
</feature>
<dbReference type="Proteomes" id="UP000247565">
    <property type="component" value="Unassembled WGS sequence"/>
</dbReference>